<evidence type="ECO:0000256" key="1">
    <source>
        <dbReference type="SAM" id="Phobius"/>
    </source>
</evidence>
<organism evidence="3 4">
    <name type="scientific">Alkaliphilus serpentinus</name>
    <dbReference type="NCBI Taxonomy" id="1482731"/>
    <lineage>
        <taxon>Bacteria</taxon>
        <taxon>Bacillati</taxon>
        <taxon>Bacillota</taxon>
        <taxon>Clostridia</taxon>
        <taxon>Peptostreptococcales</taxon>
        <taxon>Natronincolaceae</taxon>
        <taxon>Alkaliphilus</taxon>
    </lineage>
</organism>
<protein>
    <submittedName>
        <fullName evidence="3">Polymer-forming cytoskeletal protein</fullName>
    </submittedName>
</protein>
<keyword evidence="1" id="KW-0812">Transmembrane</keyword>
<evidence type="ECO:0000259" key="2">
    <source>
        <dbReference type="Pfam" id="PF26514"/>
    </source>
</evidence>
<feature type="transmembrane region" description="Helical" evidence="1">
    <location>
        <begin position="358"/>
        <end position="376"/>
    </location>
</feature>
<dbReference type="InterPro" id="IPR058486">
    <property type="entry name" value="DUF8173"/>
</dbReference>
<feature type="domain" description="DUF8173" evidence="2">
    <location>
        <begin position="236"/>
        <end position="368"/>
    </location>
</feature>
<sequence>MMINNYNKYKIVTLLIVLSLIILTAISYGNESKYRTVGENQIVEGDFIALSTSGENYGKVIGDFIVIGDEAKNDGLIEGDILAMTSELTSRGMVKGDIRGFASQVNIEGEVNRNASILANHIIFNDGSVIDGSVHALANTMKLYGFVGGDIRGTVNTLEIHGTIKGNVYIHVKNIEFDSGGKIEGDLVYISEDELDIPKEYIGGTIEHNYPTNSSLPYQLNLLGQQLKRFLLLFRVLFLISYLIVGSILIRLFKKPTERAAANIEKSPILGLGIGLALLVVVPIVAILLMATVIGIPIGGMIFVFYFILIYLSRIPVGLWLGQKIFKDSPHPILAFILGSILISAASLIPVVGKLLSFVVLIIGMGISVIMIKGYYKKEYEEEEGSE</sequence>
<feature type="transmembrane region" description="Helical" evidence="1">
    <location>
        <begin position="230"/>
        <end position="250"/>
    </location>
</feature>
<dbReference type="Proteomes" id="UP000465601">
    <property type="component" value="Unassembled WGS sequence"/>
</dbReference>
<keyword evidence="1" id="KW-0472">Membrane</keyword>
<name>A0A833HQL8_9FIRM</name>
<feature type="transmembrane region" description="Helical" evidence="1">
    <location>
        <begin position="302"/>
        <end position="321"/>
    </location>
</feature>
<gene>
    <name evidence="3" type="ORF">F8153_03120</name>
</gene>
<reference evidence="3 4" key="1">
    <citation type="submission" date="2019-10" db="EMBL/GenBank/DDBJ databases">
        <title>Alkaliphilus serpentinus sp. nov. and Alkaliphilus pronyensis sp. nov., two novel anaerobic alkaliphilic species isolated from the serpentinized-hosted hydrothermal field of the Prony Bay (New Caledonia).</title>
        <authorList>
            <person name="Postec A."/>
        </authorList>
    </citation>
    <scope>NUCLEOTIDE SEQUENCE [LARGE SCALE GENOMIC DNA]</scope>
    <source>
        <strain evidence="3 4">LacT</strain>
    </source>
</reference>
<dbReference type="EMBL" id="WBZB01000011">
    <property type="protein sequence ID" value="KAB3532074.1"/>
    <property type="molecule type" value="Genomic_DNA"/>
</dbReference>
<dbReference type="Pfam" id="PF26514">
    <property type="entry name" value="DUF8173"/>
    <property type="match status" value="1"/>
</dbReference>
<keyword evidence="1" id="KW-1133">Transmembrane helix</keyword>
<dbReference type="OrthoDB" id="1953161at2"/>
<keyword evidence="4" id="KW-1185">Reference proteome</keyword>
<evidence type="ECO:0000313" key="3">
    <source>
        <dbReference type="EMBL" id="KAB3532074.1"/>
    </source>
</evidence>
<dbReference type="AlphaFoldDB" id="A0A833HQL8"/>
<evidence type="ECO:0000313" key="4">
    <source>
        <dbReference type="Proteomes" id="UP000465601"/>
    </source>
</evidence>
<feature type="transmembrane region" description="Helical" evidence="1">
    <location>
        <begin position="333"/>
        <end position="352"/>
    </location>
</feature>
<dbReference type="RefSeq" id="WP_151864901.1">
    <property type="nucleotide sequence ID" value="NZ_WBZB01000011.1"/>
</dbReference>
<comment type="caution">
    <text evidence="3">The sequence shown here is derived from an EMBL/GenBank/DDBJ whole genome shotgun (WGS) entry which is preliminary data.</text>
</comment>
<accession>A0A833HQL8</accession>
<feature type="transmembrane region" description="Helical" evidence="1">
    <location>
        <begin position="270"/>
        <end position="296"/>
    </location>
</feature>
<proteinExistence type="predicted"/>